<protein>
    <submittedName>
        <fullName evidence="1">Uncharacterized protein</fullName>
    </submittedName>
</protein>
<sequence>MDADILLLDTDLEEQKEVYVLTPNSAFDNSNNTVRMYIQYANINEWVVLPLAVKPDISLYKLADKCVALDETGNLVHSPFHKKVYPVTQAQLDKILYHMSYNDPNHIHEDTSLNYLVWQAYIDYIYSPQCTRRREEKKKRKEESEFWCY</sequence>
<name>A0A6C0E282_9ZZZZ</name>
<evidence type="ECO:0000313" key="1">
    <source>
        <dbReference type="EMBL" id="QHT23216.1"/>
    </source>
</evidence>
<proteinExistence type="predicted"/>
<accession>A0A6C0E282</accession>
<dbReference type="EMBL" id="MN739729">
    <property type="protein sequence ID" value="QHT23216.1"/>
    <property type="molecule type" value="Genomic_DNA"/>
</dbReference>
<reference evidence="1" key="1">
    <citation type="journal article" date="2020" name="Nature">
        <title>Giant virus diversity and host interactions through global metagenomics.</title>
        <authorList>
            <person name="Schulz F."/>
            <person name="Roux S."/>
            <person name="Paez-Espino D."/>
            <person name="Jungbluth S."/>
            <person name="Walsh D.A."/>
            <person name="Denef V.J."/>
            <person name="McMahon K.D."/>
            <person name="Konstantinidis K.T."/>
            <person name="Eloe-Fadrosh E.A."/>
            <person name="Kyrpides N.C."/>
            <person name="Woyke T."/>
        </authorList>
    </citation>
    <scope>NUCLEOTIDE SEQUENCE</scope>
    <source>
        <strain evidence="1">GVMAG-M-3300023179-114</strain>
    </source>
</reference>
<organism evidence="1">
    <name type="scientific">viral metagenome</name>
    <dbReference type="NCBI Taxonomy" id="1070528"/>
    <lineage>
        <taxon>unclassified sequences</taxon>
        <taxon>metagenomes</taxon>
        <taxon>organismal metagenomes</taxon>
    </lineage>
</organism>
<dbReference type="AlphaFoldDB" id="A0A6C0E282"/>